<gene>
    <name evidence="1" type="ORF">MM171B00734_0007</name>
</gene>
<organism evidence="1">
    <name type="scientific">viral metagenome</name>
    <dbReference type="NCBI Taxonomy" id="1070528"/>
    <lineage>
        <taxon>unclassified sequences</taxon>
        <taxon>metagenomes</taxon>
        <taxon>organismal metagenomes</taxon>
    </lineage>
</organism>
<protein>
    <submittedName>
        <fullName evidence="1">Uncharacterized protein</fullName>
    </submittedName>
</protein>
<evidence type="ECO:0000313" key="1">
    <source>
        <dbReference type="EMBL" id="QJB03402.1"/>
    </source>
</evidence>
<dbReference type="AlphaFoldDB" id="A0A6M3MF65"/>
<sequence length="104" mass="11467">MLRNEADEVGLLLSCDMLLLRCEVGQGISLDVCLTHKEGWLEGYLPWLGNHELWLVPSDPALNPIEVSGGLFERAHFPFASAQARSAGLDAAHRVLSDLARWSI</sequence>
<accession>A0A6M3MF65</accession>
<name>A0A6M3MF65_9ZZZZ</name>
<dbReference type="EMBL" id="MT143844">
    <property type="protein sequence ID" value="QJB03402.1"/>
    <property type="molecule type" value="Genomic_DNA"/>
</dbReference>
<reference evidence="1" key="1">
    <citation type="submission" date="2020-03" db="EMBL/GenBank/DDBJ databases">
        <title>The deep terrestrial virosphere.</title>
        <authorList>
            <person name="Holmfeldt K."/>
            <person name="Nilsson E."/>
            <person name="Simone D."/>
            <person name="Lopez-Fernandez M."/>
            <person name="Wu X."/>
            <person name="de Brujin I."/>
            <person name="Lundin D."/>
            <person name="Andersson A."/>
            <person name="Bertilsson S."/>
            <person name="Dopson M."/>
        </authorList>
    </citation>
    <scope>NUCLEOTIDE SEQUENCE</scope>
    <source>
        <strain evidence="1">MM171B00734</strain>
    </source>
</reference>
<proteinExistence type="predicted"/>